<accession>A0A7E4UZQ3</accession>
<reference evidence="3" key="2">
    <citation type="submission" date="2020-10" db="UniProtKB">
        <authorList>
            <consortium name="WormBaseParasite"/>
        </authorList>
    </citation>
    <scope>IDENTIFICATION</scope>
</reference>
<sequence length="367" mass="42019">MSPIDVCFLTVSSILFGIYLIFIVSLIAYQNTAPLRSGFFTLTLFLGIFDVLQMVHVYAFLRFPSFGWMTDYYLRMPPHLVHYGSCAMWALAVNQHLAVVFIAINRLSAIVYPHDHKRRWRKPVRRALAAFLCASGPLYVLPKVIHESNEHYVVLDKRTRSSTLVWDDQDLLLRYKYISCITLIVASIVCLFCYGSIFYTSFQRHMTTAKRRMTPPSRNTRGSITPGSLIRKKTSRTSYNGPSRMKSSTSSIRSIAKQVTVGAQSRSTQIVYLWEKRELKLAVCGFVVFFFMFLYTVGVLNMTVDESARSQHSHRSIWLASSDIFSGINPLLLIAVSKSLRTRFLSILCCSWCDRIQYQNPSSSSWL</sequence>
<organism evidence="2 3">
    <name type="scientific">Panagrellus redivivus</name>
    <name type="common">Microworm</name>
    <dbReference type="NCBI Taxonomy" id="6233"/>
    <lineage>
        <taxon>Eukaryota</taxon>
        <taxon>Metazoa</taxon>
        <taxon>Ecdysozoa</taxon>
        <taxon>Nematoda</taxon>
        <taxon>Chromadorea</taxon>
        <taxon>Rhabditida</taxon>
        <taxon>Tylenchina</taxon>
        <taxon>Panagrolaimomorpha</taxon>
        <taxon>Panagrolaimoidea</taxon>
        <taxon>Panagrolaimidae</taxon>
        <taxon>Panagrellus</taxon>
    </lineage>
</organism>
<dbReference type="PANTHER" id="PTHR31627:SF42">
    <property type="entry name" value="G_PROTEIN_RECEP_F1_2 DOMAIN-CONTAINING PROTEIN-RELATED"/>
    <property type="match status" value="1"/>
</dbReference>
<dbReference type="CDD" id="cd00637">
    <property type="entry name" value="7tm_classA_rhodopsin-like"/>
    <property type="match status" value="1"/>
</dbReference>
<keyword evidence="1" id="KW-1133">Transmembrane helix</keyword>
<feature type="transmembrane region" description="Helical" evidence="1">
    <location>
        <begin position="279"/>
        <end position="297"/>
    </location>
</feature>
<keyword evidence="1" id="KW-0472">Membrane</keyword>
<dbReference type="SUPFAM" id="SSF81321">
    <property type="entry name" value="Family A G protein-coupled receptor-like"/>
    <property type="match status" value="1"/>
</dbReference>
<dbReference type="Gene3D" id="1.20.1070.10">
    <property type="entry name" value="Rhodopsin 7-helix transmembrane proteins"/>
    <property type="match status" value="1"/>
</dbReference>
<feature type="transmembrane region" description="Helical" evidence="1">
    <location>
        <begin position="317"/>
        <end position="336"/>
    </location>
</feature>
<dbReference type="InterPro" id="IPR019426">
    <property type="entry name" value="7TM_GPCR_serpentine_rcpt_Srv"/>
</dbReference>
<reference evidence="2" key="1">
    <citation type="journal article" date="2013" name="Genetics">
        <title>The draft genome and transcriptome of Panagrellus redivivus are shaped by the harsh demands of a free-living lifestyle.</title>
        <authorList>
            <person name="Srinivasan J."/>
            <person name="Dillman A.R."/>
            <person name="Macchietto M.G."/>
            <person name="Heikkinen L."/>
            <person name="Lakso M."/>
            <person name="Fracchia K.M."/>
            <person name="Antoshechkin I."/>
            <person name="Mortazavi A."/>
            <person name="Wong G."/>
            <person name="Sternberg P.W."/>
        </authorList>
    </citation>
    <scope>NUCLEOTIDE SEQUENCE [LARGE SCALE GENOMIC DNA]</scope>
    <source>
        <strain evidence="2">MT8872</strain>
    </source>
</reference>
<name>A0A7E4UZQ3_PANRE</name>
<dbReference type="PANTHER" id="PTHR31627">
    <property type="entry name" value="SERPENTINE RECEPTOR CLASS GAMMA-RELATED"/>
    <property type="match status" value="1"/>
</dbReference>
<feature type="transmembrane region" description="Helical" evidence="1">
    <location>
        <begin position="6"/>
        <end position="27"/>
    </location>
</feature>
<keyword evidence="1" id="KW-0812">Transmembrane</keyword>
<evidence type="ECO:0000313" key="2">
    <source>
        <dbReference type="Proteomes" id="UP000492821"/>
    </source>
</evidence>
<dbReference type="Proteomes" id="UP000492821">
    <property type="component" value="Unassembled WGS sequence"/>
</dbReference>
<keyword evidence="2" id="KW-1185">Reference proteome</keyword>
<feature type="transmembrane region" description="Helical" evidence="1">
    <location>
        <begin position="175"/>
        <end position="202"/>
    </location>
</feature>
<feature type="transmembrane region" description="Helical" evidence="1">
    <location>
        <begin position="39"/>
        <end position="61"/>
    </location>
</feature>
<dbReference type="InterPro" id="IPR051119">
    <property type="entry name" value="Nematode_SR-like"/>
</dbReference>
<dbReference type="WBParaSite" id="Pan_g14489.t1">
    <property type="protein sequence ID" value="Pan_g14489.t1"/>
    <property type="gene ID" value="Pan_g14489"/>
</dbReference>
<dbReference type="AlphaFoldDB" id="A0A7E4UZQ3"/>
<proteinExistence type="predicted"/>
<evidence type="ECO:0000256" key="1">
    <source>
        <dbReference type="SAM" id="Phobius"/>
    </source>
</evidence>
<protein>
    <submittedName>
        <fullName evidence="3">G_PROTEIN_RECEP_F1_2 domain-containing protein</fullName>
    </submittedName>
</protein>
<evidence type="ECO:0000313" key="3">
    <source>
        <dbReference type="WBParaSite" id="Pan_g14489.t1"/>
    </source>
</evidence>
<dbReference type="Pfam" id="PF10323">
    <property type="entry name" value="7TM_GPCR_Srv"/>
    <property type="match status" value="1"/>
</dbReference>
<feature type="transmembrane region" description="Helical" evidence="1">
    <location>
        <begin position="81"/>
        <end position="104"/>
    </location>
</feature>